<dbReference type="GO" id="GO:0005615">
    <property type="term" value="C:extracellular space"/>
    <property type="evidence" value="ECO:0007669"/>
    <property type="project" value="TreeGrafter"/>
</dbReference>
<keyword evidence="6" id="KW-0812">Transmembrane</keyword>
<feature type="domain" description="Peptidase S1" evidence="7">
    <location>
        <begin position="1"/>
        <end position="114"/>
    </location>
</feature>
<keyword evidence="6" id="KW-0472">Membrane</keyword>
<reference evidence="8" key="1">
    <citation type="submission" date="2014-09" db="EMBL/GenBank/DDBJ databases">
        <authorList>
            <person name="Magalhaes I.L.F."/>
            <person name="Oliveira U."/>
            <person name="Santos F.R."/>
            <person name="Vidigal T.H.D.A."/>
            <person name="Brescovit A.D."/>
            <person name="Santos A.J."/>
        </authorList>
    </citation>
    <scope>NUCLEOTIDE SEQUENCE</scope>
</reference>
<keyword evidence="5" id="KW-0720">Serine protease</keyword>
<evidence type="ECO:0000256" key="2">
    <source>
        <dbReference type="ARBA" id="ARBA00022525"/>
    </source>
</evidence>
<comment type="subcellular location">
    <subcellularLocation>
        <location evidence="1">Secreted</location>
    </subcellularLocation>
</comment>
<evidence type="ECO:0000313" key="8">
    <source>
        <dbReference type="EMBL" id="JAG62331.1"/>
    </source>
</evidence>
<keyword evidence="4" id="KW-0378">Hydrolase</keyword>
<dbReference type="PANTHER" id="PTHR24264:SF65">
    <property type="entry name" value="SRCR DOMAIN-CONTAINING PROTEIN"/>
    <property type="match status" value="1"/>
</dbReference>
<dbReference type="InterPro" id="IPR050127">
    <property type="entry name" value="Serine_Proteases_S1"/>
</dbReference>
<dbReference type="EMBL" id="GBRD01003490">
    <property type="protein sequence ID" value="JAG62331.1"/>
    <property type="molecule type" value="Transcribed_RNA"/>
</dbReference>
<dbReference type="Pfam" id="PF00089">
    <property type="entry name" value="Trypsin"/>
    <property type="match status" value="1"/>
</dbReference>
<dbReference type="InterPro" id="IPR033116">
    <property type="entry name" value="TRYPSIN_SER"/>
</dbReference>
<name>A0A0K8TA91_LYGHE</name>
<dbReference type="GO" id="GO:0004252">
    <property type="term" value="F:serine-type endopeptidase activity"/>
    <property type="evidence" value="ECO:0007669"/>
    <property type="project" value="InterPro"/>
</dbReference>
<dbReference type="SUPFAM" id="SSF50494">
    <property type="entry name" value="Trypsin-like serine proteases"/>
    <property type="match status" value="1"/>
</dbReference>
<proteinExistence type="predicted"/>
<evidence type="ECO:0000256" key="6">
    <source>
        <dbReference type="SAM" id="Phobius"/>
    </source>
</evidence>
<organism evidence="8">
    <name type="scientific">Lygus hesperus</name>
    <name type="common">Western plant bug</name>
    <dbReference type="NCBI Taxonomy" id="30085"/>
    <lineage>
        <taxon>Eukaryota</taxon>
        <taxon>Metazoa</taxon>
        <taxon>Ecdysozoa</taxon>
        <taxon>Arthropoda</taxon>
        <taxon>Hexapoda</taxon>
        <taxon>Insecta</taxon>
        <taxon>Pterygota</taxon>
        <taxon>Neoptera</taxon>
        <taxon>Paraneoptera</taxon>
        <taxon>Hemiptera</taxon>
        <taxon>Heteroptera</taxon>
        <taxon>Panheteroptera</taxon>
        <taxon>Cimicomorpha</taxon>
        <taxon>Miridae</taxon>
        <taxon>Mirini</taxon>
        <taxon>Lygus</taxon>
    </lineage>
</organism>
<keyword evidence="6" id="KW-1133">Transmembrane helix</keyword>
<sequence length="148" mass="16519">GRTREDRKEYSSYLLTVDVELAALEVCEERLEAYAEQLESDLRFQKESQICTIGIGGRDACQGDSGGPLLCEALGGEPILCGVASWGHGCGRKGVPGVWARVDVAQAWIDSFVSRSCGSRSKRFTFLMIIFPLTKLMFDSYFYRLFKE</sequence>
<dbReference type="InterPro" id="IPR009003">
    <property type="entry name" value="Peptidase_S1_PA"/>
</dbReference>
<dbReference type="PROSITE" id="PS50240">
    <property type="entry name" value="TRYPSIN_DOM"/>
    <property type="match status" value="1"/>
</dbReference>
<evidence type="ECO:0000256" key="1">
    <source>
        <dbReference type="ARBA" id="ARBA00004613"/>
    </source>
</evidence>
<feature type="non-terminal residue" evidence="8">
    <location>
        <position position="1"/>
    </location>
</feature>
<dbReference type="PROSITE" id="PS00135">
    <property type="entry name" value="TRYPSIN_SER"/>
    <property type="match status" value="1"/>
</dbReference>
<evidence type="ECO:0000256" key="4">
    <source>
        <dbReference type="ARBA" id="ARBA00022801"/>
    </source>
</evidence>
<dbReference type="AlphaFoldDB" id="A0A0K8TA91"/>
<protein>
    <recommendedName>
        <fullName evidence="7">Peptidase S1 domain-containing protein</fullName>
    </recommendedName>
</protein>
<keyword evidence="2" id="KW-0964">Secreted</keyword>
<keyword evidence="3" id="KW-0645">Protease</keyword>
<dbReference type="GO" id="GO:0006508">
    <property type="term" value="P:proteolysis"/>
    <property type="evidence" value="ECO:0007669"/>
    <property type="project" value="UniProtKB-KW"/>
</dbReference>
<evidence type="ECO:0000256" key="3">
    <source>
        <dbReference type="ARBA" id="ARBA00022670"/>
    </source>
</evidence>
<evidence type="ECO:0000256" key="5">
    <source>
        <dbReference type="ARBA" id="ARBA00022825"/>
    </source>
</evidence>
<dbReference type="InterPro" id="IPR001254">
    <property type="entry name" value="Trypsin_dom"/>
</dbReference>
<feature type="transmembrane region" description="Helical" evidence="6">
    <location>
        <begin position="124"/>
        <end position="143"/>
    </location>
</feature>
<dbReference type="Gene3D" id="2.40.10.10">
    <property type="entry name" value="Trypsin-like serine proteases"/>
    <property type="match status" value="1"/>
</dbReference>
<dbReference type="InterPro" id="IPR043504">
    <property type="entry name" value="Peptidase_S1_PA_chymotrypsin"/>
</dbReference>
<accession>A0A0K8TA91</accession>
<evidence type="ECO:0000259" key="7">
    <source>
        <dbReference type="PROSITE" id="PS50240"/>
    </source>
</evidence>
<dbReference type="PANTHER" id="PTHR24264">
    <property type="entry name" value="TRYPSIN-RELATED"/>
    <property type="match status" value="1"/>
</dbReference>